<dbReference type="SUPFAM" id="SSF52172">
    <property type="entry name" value="CheY-like"/>
    <property type="match status" value="1"/>
</dbReference>
<reference evidence="4" key="1">
    <citation type="submission" date="2023-03" db="EMBL/GenBank/DDBJ databases">
        <title>Stygiobacter electus gen. nov., sp. nov., facultatively anaerobic thermotolerant bacterium of the class Ignavibacteria from a well of Yessentuki mineral water deposit.</title>
        <authorList>
            <person name="Podosokorskaya O.A."/>
            <person name="Elcheninov A.G."/>
            <person name="Petrova N.F."/>
            <person name="Zavarzina D.G."/>
            <person name="Kublanov I.V."/>
            <person name="Merkel A.Y."/>
        </authorList>
    </citation>
    <scope>NUCLEOTIDE SEQUENCE</scope>
    <source>
        <strain evidence="4">09-Me</strain>
    </source>
</reference>
<dbReference type="RefSeq" id="WP_321534987.1">
    <property type="nucleotide sequence ID" value="NZ_JARGDL010000003.1"/>
</dbReference>
<sequence length="135" mass="15805">MLGKILIVEDDTFLQDFYRLFFSKIGREIIILEDGNKIIQEIEKGEINLIIMDISLRNTYLNNNKVDGIKLSRYIKINFPSFNIPILLVTAYSNQMMNSEYLKDSLADDILVKPIVDYNQLIEKINKLVFVQNER</sequence>
<keyword evidence="1 2" id="KW-0597">Phosphoprotein</keyword>
<dbReference type="PANTHER" id="PTHR44591:SF3">
    <property type="entry name" value="RESPONSE REGULATORY DOMAIN-CONTAINING PROTEIN"/>
    <property type="match status" value="1"/>
</dbReference>
<evidence type="ECO:0000256" key="1">
    <source>
        <dbReference type="ARBA" id="ARBA00022553"/>
    </source>
</evidence>
<protein>
    <submittedName>
        <fullName evidence="4">Response regulator</fullName>
    </submittedName>
</protein>
<feature type="domain" description="Response regulatory" evidence="3">
    <location>
        <begin position="4"/>
        <end position="128"/>
    </location>
</feature>
<proteinExistence type="predicted"/>
<accession>A0AAE3TBU7</accession>
<dbReference type="GO" id="GO:0000160">
    <property type="term" value="P:phosphorelay signal transduction system"/>
    <property type="evidence" value="ECO:0007669"/>
    <property type="project" value="InterPro"/>
</dbReference>
<dbReference type="Gene3D" id="3.40.50.2300">
    <property type="match status" value="1"/>
</dbReference>
<dbReference type="EMBL" id="JARGDL010000003">
    <property type="protein sequence ID" value="MDF1611220.1"/>
    <property type="molecule type" value="Genomic_DNA"/>
</dbReference>
<evidence type="ECO:0000313" key="5">
    <source>
        <dbReference type="Proteomes" id="UP001221302"/>
    </source>
</evidence>
<dbReference type="SMART" id="SM00448">
    <property type="entry name" value="REC"/>
    <property type="match status" value="1"/>
</dbReference>
<dbReference type="Pfam" id="PF00072">
    <property type="entry name" value="Response_reg"/>
    <property type="match status" value="1"/>
</dbReference>
<dbReference type="CDD" id="cd00156">
    <property type="entry name" value="REC"/>
    <property type="match status" value="1"/>
</dbReference>
<gene>
    <name evidence="4" type="ORF">P0M35_03595</name>
</gene>
<dbReference type="PROSITE" id="PS50110">
    <property type="entry name" value="RESPONSE_REGULATORY"/>
    <property type="match status" value="1"/>
</dbReference>
<name>A0AAE3TBU7_9BACT</name>
<dbReference type="PANTHER" id="PTHR44591">
    <property type="entry name" value="STRESS RESPONSE REGULATOR PROTEIN 1"/>
    <property type="match status" value="1"/>
</dbReference>
<evidence type="ECO:0000256" key="2">
    <source>
        <dbReference type="PROSITE-ProRule" id="PRU00169"/>
    </source>
</evidence>
<keyword evidence="5" id="KW-1185">Reference proteome</keyword>
<dbReference type="InterPro" id="IPR001789">
    <property type="entry name" value="Sig_transdc_resp-reg_receiver"/>
</dbReference>
<dbReference type="Proteomes" id="UP001221302">
    <property type="component" value="Unassembled WGS sequence"/>
</dbReference>
<feature type="modified residue" description="4-aspartylphosphate" evidence="2">
    <location>
        <position position="53"/>
    </location>
</feature>
<organism evidence="4 5">
    <name type="scientific">Stygiobacter electus</name>
    <dbReference type="NCBI Taxonomy" id="3032292"/>
    <lineage>
        <taxon>Bacteria</taxon>
        <taxon>Pseudomonadati</taxon>
        <taxon>Ignavibacteriota</taxon>
        <taxon>Ignavibacteria</taxon>
        <taxon>Ignavibacteriales</taxon>
        <taxon>Melioribacteraceae</taxon>
        <taxon>Stygiobacter</taxon>
    </lineage>
</organism>
<dbReference type="InterPro" id="IPR011006">
    <property type="entry name" value="CheY-like_superfamily"/>
</dbReference>
<evidence type="ECO:0000313" key="4">
    <source>
        <dbReference type="EMBL" id="MDF1611220.1"/>
    </source>
</evidence>
<dbReference type="InterPro" id="IPR050595">
    <property type="entry name" value="Bact_response_regulator"/>
</dbReference>
<evidence type="ECO:0000259" key="3">
    <source>
        <dbReference type="PROSITE" id="PS50110"/>
    </source>
</evidence>
<dbReference type="AlphaFoldDB" id="A0AAE3TBU7"/>
<comment type="caution">
    <text evidence="4">The sequence shown here is derived from an EMBL/GenBank/DDBJ whole genome shotgun (WGS) entry which is preliminary data.</text>
</comment>